<feature type="compositionally biased region" description="Basic and acidic residues" evidence="1">
    <location>
        <begin position="263"/>
        <end position="272"/>
    </location>
</feature>
<evidence type="ECO:0000313" key="2">
    <source>
        <dbReference type="EMBL" id="KAG8631853.1"/>
    </source>
</evidence>
<sequence length="497" mass="53225">MANGTAWPGRLLVPSGDEPRISVNARRGISVFSGGSAANNLVDTFNDIAEQHAGTLSYIIPISDNGGSTSELIRVLGGPGIGDLRSRLVRLIPDSDDPGSEAHAIKALFNHRLPDDGGTARQEWLDIVEVQHSIWDHISSPKKELIRSFLITVNLEIVKRLRPSSRFDFSKASIGNLFITGARLFTGSLESAIYLLSSICAVPPSIAVLPAINTNFSHHISATLADGTVIAGQNNISHPSTGHDTVPGHRVSLSDSTFPPHASTEDTDRVEDANLPGTLPTLRASQINFTKPTAVAASNGSSELPHNPDDLSSRITHLAYISPYGMQIRLDANSRVLSALNSSSAVIYSIGSLYTSIIPSLILKGVGSALASSSIRSKILILNGTTDRETGPSWSPFTALDFVQAIADACCQSQGREEAEISELRKYVTHVVYLEGDGVPKVDRAAFSNVGIETIKTYGRRESGEVRYDAEALRGALGMILGRGAKGDRSRRNTMER</sequence>
<dbReference type="GO" id="GO:0043743">
    <property type="term" value="F:LPPG:FO 2-phospho-L-lactate transferase activity"/>
    <property type="evidence" value="ECO:0007669"/>
    <property type="project" value="InterPro"/>
</dbReference>
<reference evidence="2" key="1">
    <citation type="submission" date="2021-07" db="EMBL/GenBank/DDBJ databases">
        <title>Elsinoe batatas strain:CRI-CJ2 Genome sequencing and assembly.</title>
        <authorList>
            <person name="Huang L."/>
        </authorList>
    </citation>
    <scope>NUCLEOTIDE SEQUENCE</scope>
    <source>
        <strain evidence="2">CRI-CJ2</strain>
    </source>
</reference>
<dbReference type="Pfam" id="PF01933">
    <property type="entry name" value="CofD"/>
    <property type="match status" value="1"/>
</dbReference>
<name>A0A8K0LGR6_9PEZI</name>
<protein>
    <submittedName>
        <fullName evidence="2">Uncharacterized protein</fullName>
    </submittedName>
</protein>
<dbReference type="PANTHER" id="PTHR31240">
    <property type="entry name" value="MATERNAL EFFECT EMBRYO ARREST 18"/>
    <property type="match status" value="1"/>
</dbReference>
<keyword evidence="3" id="KW-1185">Reference proteome</keyword>
<dbReference type="SUPFAM" id="SSF142338">
    <property type="entry name" value="CofD-like"/>
    <property type="match status" value="1"/>
</dbReference>
<feature type="region of interest" description="Disordered" evidence="1">
    <location>
        <begin position="235"/>
        <end position="273"/>
    </location>
</feature>
<evidence type="ECO:0000313" key="3">
    <source>
        <dbReference type="Proteomes" id="UP000809789"/>
    </source>
</evidence>
<dbReference type="InterPro" id="IPR038136">
    <property type="entry name" value="CofD-like_dom_sf"/>
</dbReference>
<proteinExistence type="predicted"/>
<dbReference type="EMBL" id="JAESVG020000001">
    <property type="protein sequence ID" value="KAG8631853.1"/>
    <property type="molecule type" value="Genomic_DNA"/>
</dbReference>
<dbReference type="CDD" id="cd07187">
    <property type="entry name" value="YvcK_like"/>
    <property type="match status" value="1"/>
</dbReference>
<organism evidence="2 3">
    <name type="scientific">Elsinoe batatas</name>
    <dbReference type="NCBI Taxonomy" id="2601811"/>
    <lineage>
        <taxon>Eukaryota</taxon>
        <taxon>Fungi</taxon>
        <taxon>Dikarya</taxon>
        <taxon>Ascomycota</taxon>
        <taxon>Pezizomycotina</taxon>
        <taxon>Dothideomycetes</taxon>
        <taxon>Dothideomycetidae</taxon>
        <taxon>Myriangiales</taxon>
        <taxon>Elsinoaceae</taxon>
        <taxon>Elsinoe</taxon>
    </lineage>
</organism>
<dbReference type="Gene3D" id="3.40.50.10680">
    <property type="entry name" value="CofD-like domains"/>
    <property type="match status" value="1"/>
</dbReference>
<dbReference type="OrthoDB" id="10267139at2759"/>
<dbReference type="Proteomes" id="UP000809789">
    <property type="component" value="Unassembled WGS sequence"/>
</dbReference>
<evidence type="ECO:0000256" key="1">
    <source>
        <dbReference type="SAM" id="MobiDB-lite"/>
    </source>
</evidence>
<gene>
    <name evidence="2" type="ORF">KVT40_000993</name>
</gene>
<dbReference type="InterPro" id="IPR002882">
    <property type="entry name" value="CofD"/>
</dbReference>
<comment type="caution">
    <text evidence="2">The sequence shown here is derived from an EMBL/GenBank/DDBJ whole genome shotgun (WGS) entry which is preliminary data.</text>
</comment>
<accession>A0A8K0LGR6</accession>
<dbReference type="PANTHER" id="PTHR31240:SF0">
    <property type="entry name" value="MATERNAL EFFECT EMBRYO ARREST 18"/>
    <property type="match status" value="1"/>
</dbReference>
<dbReference type="AlphaFoldDB" id="A0A8K0LGR6"/>